<organism evidence="1 2">
    <name type="scientific">Solanum tuberosum</name>
    <name type="common">Potato</name>
    <dbReference type="NCBI Taxonomy" id="4113"/>
    <lineage>
        <taxon>Eukaryota</taxon>
        <taxon>Viridiplantae</taxon>
        <taxon>Streptophyta</taxon>
        <taxon>Embryophyta</taxon>
        <taxon>Tracheophyta</taxon>
        <taxon>Spermatophyta</taxon>
        <taxon>Magnoliopsida</taxon>
        <taxon>eudicotyledons</taxon>
        <taxon>Gunneridae</taxon>
        <taxon>Pentapetalae</taxon>
        <taxon>asterids</taxon>
        <taxon>lamiids</taxon>
        <taxon>Solanales</taxon>
        <taxon>Solanaceae</taxon>
        <taxon>Solanoideae</taxon>
        <taxon>Solaneae</taxon>
        <taxon>Solanum</taxon>
    </lineage>
</organism>
<accession>M0ZGG4</accession>
<name>M0ZGG4_SOLTU</name>
<dbReference type="InParanoid" id="M0ZGG4"/>
<dbReference type="AlphaFoldDB" id="M0ZGG4"/>
<protein>
    <submittedName>
        <fullName evidence="1">Jasmonic acid-amino acid-conjugating enzyme</fullName>
    </submittedName>
</protein>
<reference evidence="1" key="2">
    <citation type="submission" date="2015-06" db="UniProtKB">
        <authorList>
            <consortium name="EnsemblPlants"/>
        </authorList>
    </citation>
    <scope>IDENTIFICATION</scope>
    <source>
        <strain evidence="1">DM1-3 516 R44</strain>
    </source>
</reference>
<reference evidence="2" key="1">
    <citation type="journal article" date="2011" name="Nature">
        <title>Genome sequence and analysis of the tuber crop potato.</title>
        <authorList>
            <consortium name="The Potato Genome Sequencing Consortium"/>
        </authorList>
    </citation>
    <scope>NUCLEOTIDE SEQUENCE [LARGE SCALE GENOMIC DNA]</scope>
    <source>
        <strain evidence="2">cv. DM1-3 516 R44</strain>
    </source>
</reference>
<dbReference type="PaxDb" id="4113-PGSC0003DMT400000286"/>
<sequence length="72" mass="8417">MKCTLLHNSKLKCSNYIHLPRPHVPCIYKRFVQTIAAFLQYFVTPFTTEFPENHVVSWISCNVPVACEIDYL</sequence>
<evidence type="ECO:0000313" key="1">
    <source>
        <dbReference type="EnsemblPlants" id="PGSC0003DMT400000286"/>
    </source>
</evidence>
<dbReference type="EnsemblPlants" id="PGSC0003DMT400000286">
    <property type="protein sequence ID" value="PGSC0003DMT400000286"/>
    <property type="gene ID" value="PGSC0003DMG402000095"/>
</dbReference>
<evidence type="ECO:0000313" key="2">
    <source>
        <dbReference type="Proteomes" id="UP000011115"/>
    </source>
</evidence>
<dbReference type="Gramene" id="PGSC0003DMT400000286">
    <property type="protein sequence ID" value="PGSC0003DMT400000286"/>
    <property type="gene ID" value="PGSC0003DMG402000095"/>
</dbReference>
<proteinExistence type="predicted"/>
<dbReference type="HOGENOM" id="CLU_2727124_0_0_1"/>
<dbReference type="Proteomes" id="UP000011115">
    <property type="component" value="Unassembled WGS sequence"/>
</dbReference>
<keyword evidence="2" id="KW-1185">Reference proteome</keyword>